<reference evidence="8 9" key="2">
    <citation type="submission" date="2018-10" db="EMBL/GenBank/DDBJ databases">
        <authorList>
            <consortium name="Pathogen Informatics"/>
        </authorList>
    </citation>
    <scope>NUCLEOTIDE SEQUENCE [LARGE SCALE GENOMIC DNA]</scope>
</reference>
<dbReference type="OrthoDB" id="5864419at2759"/>
<keyword evidence="3" id="KW-0418">Kinase</keyword>
<dbReference type="InterPro" id="IPR017441">
    <property type="entry name" value="Protein_kinase_ATP_BS"/>
</dbReference>
<comment type="similarity">
    <text evidence="5">Belongs to the protein kinase superfamily. Ser/Thr protein kinase family. GCN2 subfamily.</text>
</comment>
<feature type="binding site" evidence="6">
    <location>
        <position position="194"/>
    </location>
    <ligand>
        <name>ATP</name>
        <dbReference type="ChEBI" id="CHEBI:30616"/>
    </ligand>
</feature>
<dbReference type="InterPro" id="IPR050339">
    <property type="entry name" value="CC_SR_Kinase"/>
</dbReference>
<dbReference type="Gene3D" id="3.30.200.20">
    <property type="entry name" value="Phosphorylase Kinase, domain 1"/>
    <property type="match status" value="1"/>
</dbReference>
<proteinExistence type="inferred from homology"/>
<accession>A0A0N4V7P9</accession>
<evidence type="ECO:0000313" key="8">
    <source>
        <dbReference type="EMBL" id="VDD91180.1"/>
    </source>
</evidence>
<evidence type="ECO:0000313" key="9">
    <source>
        <dbReference type="Proteomes" id="UP000274131"/>
    </source>
</evidence>
<dbReference type="Proteomes" id="UP000274131">
    <property type="component" value="Unassembled WGS sequence"/>
</dbReference>
<dbReference type="GO" id="GO:0005524">
    <property type="term" value="F:ATP binding"/>
    <property type="evidence" value="ECO:0007669"/>
    <property type="project" value="UniProtKB-UniRule"/>
</dbReference>
<dbReference type="GO" id="GO:0004694">
    <property type="term" value="F:eukaryotic translation initiation factor 2alpha kinase activity"/>
    <property type="evidence" value="ECO:0007669"/>
    <property type="project" value="TreeGrafter"/>
</dbReference>
<sequence length="527" mass="60837">MLVDELLYTLVPSLDGSLFMLDIEKSLLHPVPITADISRMVDDVAVTGGSLSSKTGVDPYTGEFSCLMDLLSSANFYFNIVSFQSNDASFLPFLRWNLSVAEYAMQLYEANRLVRSIKTSPRVKFRLKPPDGIVSAHECGRFLWEHNLRNPIARVWEMVDGQIQEVSLKCLGRGGYGVVFHCKHKLDDHNYAIKRITVTACSFSLEISSLFLDHPNIIRYFHTWIEKPPVGWQQSKDKEILQQIFFCSALFLFQGIYFFVVLRIFSAASNSSSIVFEDRTSSEKNDNPHRRLSSSEALEPPLVLVDNDTAMETSRESKDHIYLYIQMEVKIFLATSFLMRFQLCQELSLHNWLLKNKREEDRLLSRMRFWFSQLVCAVDYIHEQELIHRDIKPQNIFFSADGQDNLKIGDLGLATNFGVSDGMKSMSTTSTKRHTGNVGTRLYMSPEQLKGRPYNQKVDVFSLGLIYTELLVPFQTVMERHEVLTALQKEVLPERYLQGFLSEVSFNYFVRNTANSRFMKYKMWLFF</sequence>
<keyword evidence="1" id="KW-0808">Transferase</keyword>
<dbReference type="PANTHER" id="PTHR11042">
    <property type="entry name" value="EUKARYOTIC TRANSLATION INITIATION FACTOR 2-ALPHA KINASE EIF2-ALPHA KINASE -RELATED"/>
    <property type="match status" value="1"/>
</dbReference>
<dbReference type="InterPro" id="IPR000719">
    <property type="entry name" value="Prot_kinase_dom"/>
</dbReference>
<protein>
    <submittedName>
        <fullName evidence="10">Protein kinase domain-containing protein</fullName>
    </submittedName>
</protein>
<reference evidence="10" key="1">
    <citation type="submission" date="2017-02" db="UniProtKB">
        <authorList>
            <consortium name="WormBaseParasite"/>
        </authorList>
    </citation>
    <scope>IDENTIFICATION</scope>
</reference>
<dbReference type="InterPro" id="IPR011009">
    <property type="entry name" value="Kinase-like_dom_sf"/>
</dbReference>
<keyword evidence="4 6" id="KW-0067">ATP-binding</keyword>
<dbReference type="WBParaSite" id="EVEC_0000632001-mRNA-1">
    <property type="protein sequence ID" value="EVEC_0000632001-mRNA-1"/>
    <property type="gene ID" value="EVEC_0000632001"/>
</dbReference>
<dbReference type="Gene3D" id="1.10.510.10">
    <property type="entry name" value="Transferase(Phosphotransferase) domain 1"/>
    <property type="match status" value="1"/>
</dbReference>
<gene>
    <name evidence="8" type="ORF">EVEC_LOCUS5931</name>
</gene>
<dbReference type="SUPFAM" id="SSF56112">
    <property type="entry name" value="Protein kinase-like (PK-like)"/>
    <property type="match status" value="1"/>
</dbReference>
<name>A0A0N4V7P9_ENTVE</name>
<evidence type="ECO:0000256" key="3">
    <source>
        <dbReference type="ARBA" id="ARBA00022777"/>
    </source>
</evidence>
<dbReference type="InterPro" id="IPR008271">
    <property type="entry name" value="Ser/Thr_kinase_AS"/>
</dbReference>
<evidence type="ECO:0000256" key="2">
    <source>
        <dbReference type="ARBA" id="ARBA00022741"/>
    </source>
</evidence>
<dbReference type="AlphaFoldDB" id="A0A0N4V7P9"/>
<evidence type="ECO:0000256" key="5">
    <source>
        <dbReference type="ARBA" id="ARBA00037982"/>
    </source>
</evidence>
<dbReference type="Pfam" id="PF00069">
    <property type="entry name" value="Pkinase"/>
    <property type="match status" value="1"/>
</dbReference>
<dbReference type="SMART" id="SM00220">
    <property type="entry name" value="S_TKc"/>
    <property type="match status" value="1"/>
</dbReference>
<keyword evidence="2 6" id="KW-0547">Nucleotide-binding</keyword>
<dbReference type="PROSITE" id="PS50011">
    <property type="entry name" value="PROTEIN_KINASE_DOM"/>
    <property type="match status" value="1"/>
</dbReference>
<dbReference type="GO" id="GO:0005634">
    <property type="term" value="C:nucleus"/>
    <property type="evidence" value="ECO:0007669"/>
    <property type="project" value="TreeGrafter"/>
</dbReference>
<dbReference type="PANTHER" id="PTHR11042:SF91">
    <property type="entry name" value="EUKARYOTIC TRANSLATION INITIATION FACTOR 2-ALPHA KINASE"/>
    <property type="match status" value="1"/>
</dbReference>
<evidence type="ECO:0000256" key="1">
    <source>
        <dbReference type="ARBA" id="ARBA00022679"/>
    </source>
</evidence>
<evidence type="ECO:0000256" key="4">
    <source>
        <dbReference type="ARBA" id="ARBA00022840"/>
    </source>
</evidence>
<dbReference type="EMBL" id="UXUI01008316">
    <property type="protein sequence ID" value="VDD91180.1"/>
    <property type="molecule type" value="Genomic_DNA"/>
</dbReference>
<evidence type="ECO:0000313" key="10">
    <source>
        <dbReference type="WBParaSite" id="EVEC_0000632001-mRNA-1"/>
    </source>
</evidence>
<dbReference type="STRING" id="51028.A0A0N4V7P9"/>
<feature type="domain" description="Protein kinase" evidence="7">
    <location>
        <begin position="165"/>
        <end position="527"/>
    </location>
</feature>
<organism evidence="10">
    <name type="scientific">Enterobius vermicularis</name>
    <name type="common">Human pinworm</name>
    <dbReference type="NCBI Taxonomy" id="51028"/>
    <lineage>
        <taxon>Eukaryota</taxon>
        <taxon>Metazoa</taxon>
        <taxon>Ecdysozoa</taxon>
        <taxon>Nematoda</taxon>
        <taxon>Chromadorea</taxon>
        <taxon>Rhabditida</taxon>
        <taxon>Spirurina</taxon>
        <taxon>Oxyuridomorpha</taxon>
        <taxon>Oxyuroidea</taxon>
        <taxon>Oxyuridae</taxon>
        <taxon>Enterobius</taxon>
    </lineage>
</organism>
<keyword evidence="9" id="KW-1185">Reference proteome</keyword>
<dbReference type="PROSITE" id="PS00108">
    <property type="entry name" value="PROTEIN_KINASE_ST"/>
    <property type="match status" value="1"/>
</dbReference>
<evidence type="ECO:0000256" key="6">
    <source>
        <dbReference type="PROSITE-ProRule" id="PRU10141"/>
    </source>
</evidence>
<evidence type="ECO:0000259" key="7">
    <source>
        <dbReference type="PROSITE" id="PS50011"/>
    </source>
</evidence>
<dbReference type="PROSITE" id="PS00107">
    <property type="entry name" value="PROTEIN_KINASE_ATP"/>
    <property type="match status" value="1"/>
</dbReference>
<dbReference type="GO" id="GO:0005737">
    <property type="term" value="C:cytoplasm"/>
    <property type="evidence" value="ECO:0007669"/>
    <property type="project" value="TreeGrafter"/>
</dbReference>